<protein>
    <submittedName>
        <fullName evidence="1">Uncharacterized protein</fullName>
    </submittedName>
</protein>
<dbReference type="EMBL" id="QOQW01000007">
    <property type="protein sequence ID" value="RCK80219.1"/>
    <property type="molecule type" value="Genomic_DNA"/>
</dbReference>
<organism evidence="1 2">
    <name type="scientific">Candidatus Ozemobacter sibiricus</name>
    <dbReference type="NCBI Taxonomy" id="2268124"/>
    <lineage>
        <taxon>Bacteria</taxon>
        <taxon>Candidatus Ozemobacteria</taxon>
        <taxon>Candidatus Ozemobacterales</taxon>
        <taxon>Candidatus Ozemobacteraceae</taxon>
        <taxon>Candidatus Ozemobacter</taxon>
    </lineage>
</organism>
<sequence length="122" mass="13387">MTTVLFFLVLGGQDIVRLTLDHGRTTALEVIGFQAADGGLERGLARLRRSFRPFTATYVSPLGPFRQVEVQVTARPARVGLDLIATATILEGGRPVARRRVERREIQPCPGRTGIGRFLEAS</sequence>
<evidence type="ECO:0000313" key="2">
    <source>
        <dbReference type="Proteomes" id="UP000252355"/>
    </source>
</evidence>
<dbReference type="AlphaFoldDB" id="A0A367ZR47"/>
<evidence type="ECO:0000313" key="1">
    <source>
        <dbReference type="EMBL" id="RCK80219.1"/>
    </source>
</evidence>
<comment type="caution">
    <text evidence="1">The sequence shown here is derived from an EMBL/GenBank/DDBJ whole genome shotgun (WGS) entry which is preliminary data.</text>
</comment>
<dbReference type="Proteomes" id="UP000252355">
    <property type="component" value="Unassembled WGS sequence"/>
</dbReference>
<accession>A0A367ZR47</accession>
<proteinExistence type="predicted"/>
<name>A0A367ZR47_9BACT</name>
<reference evidence="1 2" key="1">
    <citation type="submission" date="2018-05" db="EMBL/GenBank/DDBJ databases">
        <title>A metagenomic window into the 2 km-deep terrestrial subsurface aquifer revealed taxonomically and functionally diverse microbial community comprising novel uncultured bacterial lineages.</title>
        <authorList>
            <person name="Kadnikov V.V."/>
            <person name="Mardanov A.V."/>
            <person name="Beletsky A.V."/>
            <person name="Banks D."/>
            <person name="Pimenov N.V."/>
            <person name="Frank Y.A."/>
            <person name="Karnachuk O.V."/>
            <person name="Ravin N.V."/>
        </authorList>
    </citation>
    <scope>NUCLEOTIDE SEQUENCE [LARGE SCALE GENOMIC DNA]</scope>
    <source>
        <strain evidence="1">BY5</strain>
    </source>
</reference>
<gene>
    <name evidence="1" type="ORF">OZSIB_3401</name>
</gene>